<comment type="subunit">
    <text evidence="8">Homodimer.</text>
</comment>
<keyword evidence="3 8" id="KW-0547">Nucleotide-binding</keyword>
<evidence type="ECO:0000256" key="8">
    <source>
        <dbReference type="HAMAP-Rule" id="MF_02009"/>
    </source>
</evidence>
<organism evidence="9 10">
    <name type="scientific">Aeropyrum pernix</name>
    <dbReference type="NCBI Taxonomy" id="56636"/>
    <lineage>
        <taxon>Archaea</taxon>
        <taxon>Thermoproteota</taxon>
        <taxon>Thermoprotei</taxon>
        <taxon>Desulfurococcales</taxon>
        <taxon>Desulfurococcaceae</taxon>
        <taxon>Aeropyrum</taxon>
    </lineage>
</organism>
<dbReference type="PRINTS" id="PR01040">
    <property type="entry name" value="TRNASYNTHTYR"/>
</dbReference>
<feature type="short sequence motif" description="'KMSKS' region" evidence="8">
    <location>
        <begin position="238"/>
        <end position="242"/>
    </location>
</feature>
<evidence type="ECO:0000256" key="2">
    <source>
        <dbReference type="ARBA" id="ARBA00022598"/>
    </source>
</evidence>
<keyword evidence="1 8" id="KW-0963">Cytoplasm</keyword>
<comment type="subcellular location">
    <subcellularLocation>
        <location evidence="8">Cytoplasm</location>
    </subcellularLocation>
</comment>
<comment type="catalytic activity">
    <reaction evidence="7 8">
        <text>tRNA(Tyr) + L-tyrosine + ATP = L-tyrosyl-tRNA(Tyr) + AMP + diphosphate + H(+)</text>
        <dbReference type="Rhea" id="RHEA:10220"/>
        <dbReference type="Rhea" id="RHEA-COMP:9706"/>
        <dbReference type="Rhea" id="RHEA-COMP:9707"/>
        <dbReference type="ChEBI" id="CHEBI:15378"/>
        <dbReference type="ChEBI" id="CHEBI:30616"/>
        <dbReference type="ChEBI" id="CHEBI:33019"/>
        <dbReference type="ChEBI" id="CHEBI:58315"/>
        <dbReference type="ChEBI" id="CHEBI:78442"/>
        <dbReference type="ChEBI" id="CHEBI:78536"/>
        <dbReference type="ChEBI" id="CHEBI:456215"/>
        <dbReference type="EC" id="6.1.1.1"/>
    </reaction>
</comment>
<evidence type="ECO:0000256" key="3">
    <source>
        <dbReference type="ARBA" id="ARBA00022741"/>
    </source>
</evidence>
<dbReference type="NCBIfam" id="NF006330">
    <property type="entry name" value="PRK08560.1"/>
    <property type="match status" value="1"/>
</dbReference>
<evidence type="ECO:0000256" key="1">
    <source>
        <dbReference type="ARBA" id="ARBA00022490"/>
    </source>
</evidence>
<dbReference type="Gene3D" id="3.40.50.620">
    <property type="entry name" value="HUPs"/>
    <property type="match status" value="1"/>
</dbReference>
<dbReference type="GO" id="GO:0005737">
    <property type="term" value="C:cytoplasm"/>
    <property type="evidence" value="ECO:0007669"/>
    <property type="project" value="UniProtKB-SubCell"/>
</dbReference>
<feature type="binding site" evidence="8">
    <location>
        <position position="39"/>
    </location>
    <ligand>
        <name>L-tyrosine</name>
        <dbReference type="ChEBI" id="CHEBI:58315"/>
    </ligand>
</feature>
<sequence>MVRVNVEERFNRIARNTVEIVTEEELKGMLASGARIKGYIGYEPSGVAHIGWLVWMYKVKDLVEAGVDFSVLEATWHAYINDKLGGDMDLIRTAARIVRRVMEAAGVPVERVRFVDAEELASDKDYWGLVIRVAKRTSLARVRRALTIMGRRAEEAEVDASKLIYPLMQVSDIFYMDLDIALGGMDQRKAHMLARDVAEKLGRKKPVAIHTPIISSLQGPGRMEASKGEIDDVLAEVKMSKSKPETAVFVVDSDDDIRRKIRKAYCPAKQVQGNPVLEIARYILFARDGFTLRVDRPAKYGGPVEYTSYEELERDYADGRLHPLDLKNAVAESIVEVVRPIREAVLSDPVMKRALEAIEGRVTR</sequence>
<protein>
    <recommendedName>
        <fullName evidence="8">Tyrosine--tRNA ligase</fullName>
        <ecNumber evidence="8">6.1.1.1</ecNumber>
    </recommendedName>
    <alternativeName>
        <fullName evidence="8">Tyrosyl-tRNA synthetase</fullName>
        <shortName evidence="8">TyrRS</shortName>
    </alternativeName>
</protein>
<feature type="binding site" evidence="8">
    <location>
        <position position="165"/>
    </location>
    <ligand>
        <name>L-tyrosine</name>
        <dbReference type="ChEBI" id="CHEBI:58315"/>
    </ligand>
</feature>
<dbReference type="SUPFAM" id="SSF52374">
    <property type="entry name" value="Nucleotidylyl transferase"/>
    <property type="match status" value="1"/>
</dbReference>
<feature type="binding site" evidence="8">
    <location>
        <position position="169"/>
    </location>
    <ligand>
        <name>L-tyrosine</name>
        <dbReference type="ChEBI" id="CHEBI:58315"/>
    </ligand>
</feature>
<dbReference type="EC" id="6.1.1.1" evidence="8"/>
<feature type="binding site" evidence="8">
    <location>
        <position position="241"/>
    </location>
    <ligand>
        <name>ATP</name>
        <dbReference type="ChEBI" id="CHEBI:30616"/>
    </ligand>
</feature>
<dbReference type="EMBL" id="BDMD01000006">
    <property type="protein sequence ID" value="GBF08436.1"/>
    <property type="molecule type" value="Genomic_DNA"/>
</dbReference>
<dbReference type="PIRSF" id="PIRSF006588">
    <property type="entry name" value="TyrRS_arch_euk"/>
    <property type="match status" value="1"/>
</dbReference>
<dbReference type="InterPro" id="IPR002307">
    <property type="entry name" value="Tyr-tRNA-ligase"/>
</dbReference>
<proteinExistence type="inferred from homology"/>
<dbReference type="PANTHER" id="PTHR46264:SF4">
    <property type="entry name" value="TYROSINE--TRNA LIGASE, CYTOPLASMIC"/>
    <property type="match status" value="1"/>
</dbReference>
<reference evidence="9 10" key="1">
    <citation type="submission" date="2017-02" db="EMBL/GenBank/DDBJ databases">
        <title>isolation and characterization of a novel temperate virus Aeropyrum globular virus 1 infecting hyperthermophilic archaeon Aeropyrum.</title>
        <authorList>
            <person name="Yumiya M."/>
            <person name="Yoshida T."/>
            <person name="Sako Y."/>
        </authorList>
    </citation>
    <scope>NUCLEOTIDE SEQUENCE [LARGE SCALE GENOMIC DNA]</scope>
    <source>
        <strain evidence="9 10">YK1-12-2013</strain>
    </source>
</reference>
<dbReference type="Pfam" id="PF00579">
    <property type="entry name" value="tRNA-synt_1b"/>
    <property type="match status" value="1"/>
</dbReference>
<dbReference type="InterPro" id="IPR050489">
    <property type="entry name" value="Tyr-tRNA_synthase"/>
</dbReference>
<comment type="similarity">
    <text evidence="8">Belongs to the class-I aminoacyl-tRNA synthetase family. TyrS type 4 subfamily.</text>
</comment>
<dbReference type="NCBIfam" id="TIGR00234">
    <property type="entry name" value="tyrS"/>
    <property type="match status" value="1"/>
</dbReference>
<dbReference type="AlphaFoldDB" id="A0A401H7K0"/>
<dbReference type="Proteomes" id="UP000291213">
    <property type="component" value="Unassembled WGS sequence"/>
</dbReference>
<dbReference type="GO" id="GO:0004831">
    <property type="term" value="F:tyrosine-tRNA ligase activity"/>
    <property type="evidence" value="ECO:0007669"/>
    <property type="project" value="UniProtKB-UniRule"/>
</dbReference>
<feature type="binding site" evidence="8">
    <location>
        <position position="172"/>
    </location>
    <ligand>
        <name>L-tyrosine</name>
        <dbReference type="ChEBI" id="CHEBI:58315"/>
    </ligand>
</feature>
<evidence type="ECO:0000313" key="9">
    <source>
        <dbReference type="EMBL" id="GBF08436.1"/>
    </source>
</evidence>
<evidence type="ECO:0000313" key="10">
    <source>
        <dbReference type="Proteomes" id="UP000291213"/>
    </source>
</evidence>
<dbReference type="GO" id="GO:0005524">
    <property type="term" value="F:ATP binding"/>
    <property type="evidence" value="ECO:0007669"/>
    <property type="project" value="UniProtKB-UniRule"/>
</dbReference>
<dbReference type="Gene3D" id="1.10.240.10">
    <property type="entry name" value="Tyrosyl-Transfer RNA Synthetase"/>
    <property type="match status" value="1"/>
</dbReference>
<dbReference type="InterPro" id="IPR002305">
    <property type="entry name" value="aa-tRNA-synth_Ic"/>
</dbReference>
<gene>
    <name evidence="8" type="primary">tyrS</name>
    <name evidence="9" type="ORF">apy_01610</name>
</gene>
<evidence type="ECO:0000256" key="4">
    <source>
        <dbReference type="ARBA" id="ARBA00022840"/>
    </source>
</evidence>
<dbReference type="InterPro" id="IPR023678">
    <property type="entry name" value="Tyr-tRNA-ligase_4"/>
</dbReference>
<keyword evidence="5 8" id="KW-0648">Protein biosynthesis</keyword>
<evidence type="ECO:0000256" key="7">
    <source>
        <dbReference type="ARBA" id="ARBA00048248"/>
    </source>
</evidence>
<dbReference type="PANTHER" id="PTHR46264">
    <property type="entry name" value="TYROSINE-TRNA LIGASE"/>
    <property type="match status" value="1"/>
</dbReference>
<dbReference type="InterPro" id="IPR014729">
    <property type="entry name" value="Rossmann-like_a/b/a_fold"/>
</dbReference>
<dbReference type="CDD" id="cd00805">
    <property type="entry name" value="TyrRS_core"/>
    <property type="match status" value="1"/>
</dbReference>
<comment type="caution">
    <text evidence="9">The sequence shown here is derived from an EMBL/GenBank/DDBJ whole genome shotgun (WGS) entry which is preliminary data.</text>
</comment>
<dbReference type="GO" id="GO:0006437">
    <property type="term" value="P:tyrosyl-tRNA aminoacylation"/>
    <property type="evidence" value="ECO:0007669"/>
    <property type="project" value="UniProtKB-UniRule"/>
</dbReference>
<evidence type="ECO:0000256" key="6">
    <source>
        <dbReference type="ARBA" id="ARBA00023146"/>
    </source>
</evidence>
<keyword evidence="2 8" id="KW-0436">Ligase</keyword>
<dbReference type="InterPro" id="IPR023617">
    <property type="entry name" value="Tyr-tRNA-ligase_arc/euk-type"/>
</dbReference>
<evidence type="ECO:0000256" key="5">
    <source>
        <dbReference type="ARBA" id="ARBA00022917"/>
    </source>
</evidence>
<feature type="binding site" evidence="8">
    <location>
        <position position="187"/>
    </location>
    <ligand>
        <name>L-tyrosine</name>
        <dbReference type="ChEBI" id="CHEBI:58315"/>
    </ligand>
</feature>
<accession>A0A401H7K0</accession>
<dbReference type="HAMAP" id="MF_02009">
    <property type="entry name" value="Tyr_tRNA_synth_type4"/>
    <property type="match status" value="1"/>
</dbReference>
<keyword evidence="4 8" id="KW-0067">ATP-binding</keyword>
<name>A0A401H7K0_AERPX</name>
<keyword evidence="6 8" id="KW-0030">Aminoacyl-tRNA synthetase</keyword>
<comment type="function">
    <text evidence="8">Catalyzes the attachment of tyrosine to tRNA(Tyr) in a two-step reaction: tyrosine is first activated by ATP to form Tyr-AMP and then transferred to the acceptor end of tRNA(Tyr).</text>
</comment>